<proteinExistence type="predicted"/>
<keyword evidence="4 5" id="KW-0472">Membrane</keyword>
<dbReference type="RefSeq" id="WP_029053658.1">
    <property type="nucleotide sequence ID" value="NZ_CP015108.1"/>
</dbReference>
<sequence>MVDLTVARLQEFMIVLYALGLVFYFIDYLKKSKAVHRIAFWLIVTVWLTQTAILSLYIIQMKRFPVLSLVEGIYFYVWLLVTLSIVFQLIYKVNFMVFFTNIIGFAFLMIHVFSNLKYTASTVGDSLISEVLFVHITSAILSYAVFALAFVFAVLYLIVYNVLKSKKFGKRFSSLPNLHQTMTGMKMSIYTGIPILFVSLLFGVQWAYVALEHWSPFDVKIMGSFAVLLIYSSVIYFNYKGKLQSMEFAWMTIFAFLLTVVNFFLGSTLSQFHLWI</sequence>
<keyword evidence="3 5" id="KW-1133">Transmembrane helix</keyword>
<feature type="transmembrane region" description="Helical" evidence="5">
    <location>
        <begin position="221"/>
        <end position="239"/>
    </location>
</feature>
<dbReference type="PANTHER" id="PTHR30071">
    <property type="entry name" value="HEME EXPORTER PROTEIN C"/>
    <property type="match status" value="1"/>
</dbReference>
<dbReference type="Pfam" id="PF01578">
    <property type="entry name" value="Cytochrom_C_asm"/>
    <property type="match status" value="1"/>
</dbReference>
<reference evidence="7 8" key="1">
    <citation type="submission" date="2016-04" db="EMBL/GenBank/DDBJ databases">
        <title>Comparative Genomics and Epigenetics of Sporosarcina ureae.</title>
        <authorList>
            <person name="Oliver A.S."/>
            <person name="Cooper K.K."/>
        </authorList>
    </citation>
    <scope>NUCLEOTIDE SEQUENCE [LARGE SCALE GENOMIC DNA]</scope>
    <source>
        <strain evidence="7 8">S204</strain>
    </source>
</reference>
<feature type="transmembrane region" description="Helical" evidence="5">
    <location>
        <begin position="140"/>
        <end position="163"/>
    </location>
</feature>
<feature type="transmembrane region" description="Helical" evidence="5">
    <location>
        <begin position="73"/>
        <end position="91"/>
    </location>
</feature>
<feature type="transmembrane region" description="Helical" evidence="5">
    <location>
        <begin position="248"/>
        <end position="265"/>
    </location>
</feature>
<accession>A0ABN4YRV0</accession>
<dbReference type="InterPro" id="IPR002541">
    <property type="entry name" value="Cyt_c_assembly"/>
</dbReference>
<feature type="transmembrane region" description="Helical" evidence="5">
    <location>
        <begin position="6"/>
        <end position="26"/>
    </location>
</feature>
<feature type="transmembrane region" description="Helical" evidence="5">
    <location>
        <begin position="38"/>
        <end position="61"/>
    </location>
</feature>
<comment type="subcellular location">
    <subcellularLocation>
        <location evidence="1">Membrane</location>
        <topology evidence="1">Multi-pass membrane protein</topology>
    </subcellularLocation>
</comment>
<evidence type="ECO:0000256" key="2">
    <source>
        <dbReference type="ARBA" id="ARBA00022692"/>
    </source>
</evidence>
<dbReference type="EMBL" id="CP015108">
    <property type="protein sequence ID" value="ARF13126.1"/>
    <property type="molecule type" value="Genomic_DNA"/>
</dbReference>
<organism evidence="7 8">
    <name type="scientific">Sporosarcina ureae</name>
    <dbReference type="NCBI Taxonomy" id="1571"/>
    <lineage>
        <taxon>Bacteria</taxon>
        <taxon>Bacillati</taxon>
        <taxon>Bacillota</taxon>
        <taxon>Bacilli</taxon>
        <taxon>Bacillales</taxon>
        <taxon>Caryophanaceae</taxon>
        <taxon>Sporosarcina</taxon>
    </lineage>
</organism>
<feature type="transmembrane region" description="Helical" evidence="5">
    <location>
        <begin position="98"/>
        <end position="120"/>
    </location>
</feature>
<dbReference type="PANTHER" id="PTHR30071:SF15">
    <property type="entry name" value="PROTEIN HEMX"/>
    <property type="match status" value="1"/>
</dbReference>
<gene>
    <name evidence="7" type="ORF">SporoS204_02365</name>
</gene>
<dbReference type="Proteomes" id="UP000192486">
    <property type="component" value="Chromosome"/>
</dbReference>
<keyword evidence="2 5" id="KW-0812">Transmembrane</keyword>
<dbReference type="InterPro" id="IPR045062">
    <property type="entry name" value="Cyt_c_biogenesis_CcsA/CcmC"/>
</dbReference>
<evidence type="ECO:0000256" key="1">
    <source>
        <dbReference type="ARBA" id="ARBA00004141"/>
    </source>
</evidence>
<evidence type="ECO:0000256" key="5">
    <source>
        <dbReference type="SAM" id="Phobius"/>
    </source>
</evidence>
<keyword evidence="8" id="KW-1185">Reference proteome</keyword>
<protein>
    <submittedName>
        <fullName evidence="7">Cytochrome C assembly protein</fullName>
    </submittedName>
</protein>
<evidence type="ECO:0000259" key="6">
    <source>
        <dbReference type="Pfam" id="PF01578"/>
    </source>
</evidence>
<name>A0ABN4YRV0_SPOUR</name>
<evidence type="ECO:0000256" key="4">
    <source>
        <dbReference type="ARBA" id="ARBA00023136"/>
    </source>
</evidence>
<evidence type="ECO:0000313" key="7">
    <source>
        <dbReference type="EMBL" id="ARF13126.1"/>
    </source>
</evidence>
<feature type="transmembrane region" description="Helical" evidence="5">
    <location>
        <begin position="189"/>
        <end position="209"/>
    </location>
</feature>
<evidence type="ECO:0000313" key="8">
    <source>
        <dbReference type="Proteomes" id="UP000192486"/>
    </source>
</evidence>
<feature type="domain" description="Cytochrome c assembly protein" evidence="6">
    <location>
        <begin position="68"/>
        <end position="267"/>
    </location>
</feature>
<evidence type="ECO:0000256" key="3">
    <source>
        <dbReference type="ARBA" id="ARBA00022989"/>
    </source>
</evidence>